<sequence length="428" mass="49525">MIYVKKIKEIIFWFMYKFLLKMVSSNYDEPELNSDLQESSNGVEESIWFFCSTIGELNACSSFIDKKYAKTKIVFITDRIFYKDSFLDKYPNASVLEVKSESSNIESILNRYSPQEFYICEIPCSPNDAPCRFPYEVLRAIKKSGAKIYIINGWLYQYEPACMQDKIERFLFSRYYIQMFDGITVQAESVKDFLVEKGADKDRICVTGNMKFDALYNQKIYTRDNVSEFLIKQLSKTKHVVVAGCLINEFEYEQVAKAFSEVLMVFPDAVFVFAPRHPEKQDQLNFIEKILNENNLTYEFKSKITNLVDFNKKVLVLDTLGELKVFYSVGAVCYVGRDHNILEPLFLNKKVIVPEGWNNQYPSYPVFDIVNKKGLVTVHKEKELGNDLITLMQSGSQNFDINKALVALSGVTERNEKFFKSIDSEIGS</sequence>
<evidence type="ECO:0000256" key="6">
    <source>
        <dbReference type="ARBA" id="ARBA00049183"/>
    </source>
</evidence>
<dbReference type="Proteomes" id="UP000595332">
    <property type="component" value="Chromosome"/>
</dbReference>
<dbReference type="InterPro" id="IPR007507">
    <property type="entry name" value="Glycos_transf_N"/>
</dbReference>
<organism evidence="11 12">
    <name type="scientific">Neptunomonas japonica JAMM 1380</name>
    <dbReference type="NCBI Taxonomy" id="1441457"/>
    <lineage>
        <taxon>Bacteria</taxon>
        <taxon>Pseudomonadati</taxon>
        <taxon>Pseudomonadota</taxon>
        <taxon>Gammaproteobacteria</taxon>
        <taxon>Oceanospirillales</taxon>
        <taxon>Oceanospirillaceae</taxon>
        <taxon>Neptunomonas</taxon>
    </lineage>
</organism>
<dbReference type="Gene3D" id="3.40.50.11720">
    <property type="entry name" value="3-Deoxy-D-manno-octulosonic-acid transferase, N-terminal domain"/>
    <property type="match status" value="1"/>
</dbReference>
<keyword evidence="9" id="KW-1003">Cell membrane</keyword>
<dbReference type="PANTHER" id="PTHR42755:SF1">
    <property type="entry name" value="3-DEOXY-D-MANNO-OCTULOSONIC ACID TRANSFERASE, MITOCHONDRIAL-RELATED"/>
    <property type="match status" value="1"/>
</dbReference>
<dbReference type="GO" id="GO:0005886">
    <property type="term" value="C:plasma membrane"/>
    <property type="evidence" value="ECO:0007669"/>
    <property type="project" value="UniProtKB-SubCell"/>
</dbReference>
<dbReference type="KEGG" id="njp:NEJAP_0802"/>
<dbReference type="GO" id="GO:0009245">
    <property type="term" value="P:lipid A biosynthetic process"/>
    <property type="evidence" value="ECO:0007669"/>
    <property type="project" value="TreeGrafter"/>
</dbReference>
<dbReference type="Pfam" id="PF04413">
    <property type="entry name" value="Glycos_transf_N"/>
    <property type="match status" value="1"/>
</dbReference>
<evidence type="ECO:0000256" key="1">
    <source>
        <dbReference type="ARBA" id="ARBA00004713"/>
    </source>
</evidence>
<evidence type="ECO:0000259" key="10">
    <source>
        <dbReference type="Pfam" id="PF04413"/>
    </source>
</evidence>
<comment type="similarity">
    <text evidence="9">Belongs to the glycosyltransferase group 1 family.</text>
</comment>
<keyword evidence="12" id="KW-1185">Reference proteome</keyword>
<dbReference type="InterPro" id="IPR038107">
    <property type="entry name" value="Glycos_transf_N_sf"/>
</dbReference>
<protein>
    <recommendedName>
        <fullName evidence="3 9">3-deoxy-D-manno-octulosonic acid transferase</fullName>
        <shortName evidence="9">Kdo transferase</shortName>
        <ecNumber evidence="2 9">2.4.99.12</ecNumber>
    </recommendedName>
    <alternativeName>
        <fullName evidence="5 9">Lipid IV(A) 3-deoxy-D-manno-octulosonic acid transferase</fullName>
    </alternativeName>
</protein>
<dbReference type="EC" id="2.4.99.12" evidence="2 9"/>
<dbReference type="InterPro" id="IPR039901">
    <property type="entry name" value="Kdotransferase"/>
</dbReference>
<feature type="site" description="Transition state stabilizer" evidence="8">
    <location>
        <position position="211"/>
    </location>
</feature>
<dbReference type="UniPathway" id="UPA00958"/>
<name>A0A7R6P7N6_9GAMM</name>
<evidence type="ECO:0000256" key="4">
    <source>
        <dbReference type="ARBA" id="ARBA00022679"/>
    </source>
</evidence>
<keyword evidence="9" id="KW-0472">Membrane</keyword>
<dbReference type="Gene3D" id="3.40.50.2000">
    <property type="entry name" value="Glycogen Phosphorylase B"/>
    <property type="match status" value="1"/>
</dbReference>
<keyword evidence="11" id="KW-0328">Glycosyltransferase</keyword>
<proteinExistence type="inferred from homology"/>
<comment type="pathway">
    <text evidence="1 9">Bacterial outer membrane biogenesis; LPS core biosynthesis.</text>
</comment>
<dbReference type="EMBL" id="AP014546">
    <property type="protein sequence ID" value="BBB28759.1"/>
    <property type="molecule type" value="Genomic_DNA"/>
</dbReference>
<evidence type="ECO:0000256" key="8">
    <source>
        <dbReference type="PIRSR" id="PIRSR639901-2"/>
    </source>
</evidence>
<accession>A0A7R6P7N6</accession>
<reference evidence="11 12" key="1">
    <citation type="journal article" date="2008" name="Int. J. Syst. Evol. Microbiol.">
        <title>Neptunomonas japonica sp. nov., an Osedax japonicus symbiont-like bacterium isolated from sediment adjacent to sperm whale carcasses off Kagoshima, Japan.</title>
        <authorList>
            <person name="Miyazaki M."/>
            <person name="Nogi Y."/>
            <person name="Fujiwara Y."/>
            <person name="Kawato M."/>
            <person name="Kubokawa K."/>
            <person name="Horikoshi K."/>
        </authorList>
    </citation>
    <scope>NUCLEOTIDE SEQUENCE [LARGE SCALE GENOMIC DNA]</scope>
    <source>
        <strain evidence="11 12">JAMM 1380</strain>
    </source>
</reference>
<evidence type="ECO:0000256" key="7">
    <source>
        <dbReference type="PIRSR" id="PIRSR639901-1"/>
    </source>
</evidence>
<dbReference type="AlphaFoldDB" id="A0A7R6P7N6"/>
<comment type="function">
    <text evidence="9">Involved in lipopolysaccharide (LPS) biosynthesis. Catalyzes the transfer of 3-deoxy-D-manno-octulosonate (Kdo) residue(s) from CMP-Kdo to lipid IV(A), the tetraacyldisaccharide-1,4'-bisphosphate precursor of lipid A.</text>
</comment>
<dbReference type="RefSeq" id="WP_201349424.1">
    <property type="nucleotide sequence ID" value="NZ_AP014546.1"/>
</dbReference>
<dbReference type="GO" id="GO:0009244">
    <property type="term" value="P:lipopolysaccharide core region biosynthetic process"/>
    <property type="evidence" value="ECO:0007669"/>
    <property type="project" value="UniProtKB-UniRule"/>
</dbReference>
<evidence type="ECO:0000256" key="5">
    <source>
        <dbReference type="ARBA" id="ARBA00031445"/>
    </source>
</evidence>
<comment type="catalytic activity">
    <reaction evidence="6 9">
        <text>lipid IVA (E. coli) + CMP-3-deoxy-beta-D-manno-octulosonate = alpha-Kdo-(2-&gt;6)-lipid IVA (E. coli) + CMP + H(+)</text>
        <dbReference type="Rhea" id="RHEA:28066"/>
        <dbReference type="ChEBI" id="CHEBI:15378"/>
        <dbReference type="ChEBI" id="CHEBI:58603"/>
        <dbReference type="ChEBI" id="CHEBI:60364"/>
        <dbReference type="ChEBI" id="CHEBI:60377"/>
        <dbReference type="ChEBI" id="CHEBI:85987"/>
        <dbReference type="EC" id="2.4.99.12"/>
    </reaction>
</comment>
<evidence type="ECO:0000256" key="2">
    <source>
        <dbReference type="ARBA" id="ARBA00012621"/>
    </source>
</evidence>
<keyword evidence="4 9" id="KW-0808">Transferase</keyword>
<dbReference type="GO" id="GO:0043842">
    <property type="term" value="F:Kdo transferase activity"/>
    <property type="evidence" value="ECO:0007669"/>
    <property type="project" value="UniProtKB-EC"/>
</dbReference>
<feature type="domain" description="3-deoxy-D-manno-octulosonic-acid transferase N-terminal" evidence="10">
    <location>
        <begin position="134"/>
        <end position="214"/>
    </location>
</feature>
<feature type="active site" description="Proton acceptor" evidence="7">
    <location>
        <position position="56"/>
    </location>
</feature>
<dbReference type="SUPFAM" id="SSF53756">
    <property type="entry name" value="UDP-Glycosyltransferase/glycogen phosphorylase"/>
    <property type="match status" value="1"/>
</dbReference>
<gene>
    <name evidence="11" type="ORF">NEJAP_0802</name>
</gene>
<keyword evidence="9" id="KW-0448">Lipopolysaccharide biosynthesis</keyword>
<evidence type="ECO:0000313" key="12">
    <source>
        <dbReference type="Proteomes" id="UP000595332"/>
    </source>
</evidence>
<feature type="site" description="Transition state stabilizer" evidence="8">
    <location>
        <position position="121"/>
    </location>
</feature>
<evidence type="ECO:0000256" key="9">
    <source>
        <dbReference type="RuleBase" id="RU365103"/>
    </source>
</evidence>
<dbReference type="PANTHER" id="PTHR42755">
    <property type="entry name" value="3-DEOXY-MANNO-OCTULOSONATE CYTIDYLYLTRANSFERASE"/>
    <property type="match status" value="1"/>
</dbReference>
<comment type="subcellular location">
    <subcellularLocation>
        <location evidence="9">Cell membrane</location>
    </subcellularLocation>
</comment>
<evidence type="ECO:0000256" key="3">
    <source>
        <dbReference type="ARBA" id="ARBA00019077"/>
    </source>
</evidence>
<evidence type="ECO:0000313" key="11">
    <source>
        <dbReference type="EMBL" id="BBB28759.1"/>
    </source>
</evidence>